<dbReference type="Proteomes" id="UP001240697">
    <property type="component" value="Chromosome"/>
</dbReference>
<evidence type="ECO:0000313" key="5">
    <source>
        <dbReference type="Proteomes" id="UP001240697"/>
    </source>
</evidence>
<feature type="compositionally biased region" description="Low complexity" evidence="1">
    <location>
        <begin position="147"/>
        <end position="156"/>
    </location>
</feature>
<evidence type="ECO:0000256" key="2">
    <source>
        <dbReference type="SAM" id="Phobius"/>
    </source>
</evidence>
<keyword evidence="2" id="KW-0472">Membrane</keyword>
<keyword evidence="5" id="KW-1185">Reference proteome</keyword>
<evidence type="ECO:0000313" key="4">
    <source>
        <dbReference type="EMBL" id="WHS67651.1"/>
    </source>
</evidence>
<dbReference type="Pfam" id="PF05170">
    <property type="entry name" value="AsmA"/>
    <property type="match status" value="2"/>
</dbReference>
<feature type="domain" description="AsmA" evidence="3">
    <location>
        <begin position="180"/>
        <end position="645"/>
    </location>
</feature>
<name>A0ABY8SY91_9BURK</name>
<accession>A0ABY8SY91</accession>
<evidence type="ECO:0000259" key="3">
    <source>
        <dbReference type="Pfam" id="PF05170"/>
    </source>
</evidence>
<evidence type="ECO:0000256" key="1">
    <source>
        <dbReference type="SAM" id="MobiDB-lite"/>
    </source>
</evidence>
<dbReference type="EMBL" id="CP125947">
    <property type="protein sequence ID" value="WHS67651.1"/>
    <property type="molecule type" value="Genomic_DNA"/>
</dbReference>
<organism evidence="4 5">
    <name type="scientific">Comamonas resistens</name>
    <dbReference type="NCBI Taxonomy" id="3046670"/>
    <lineage>
        <taxon>Bacteria</taxon>
        <taxon>Pseudomonadati</taxon>
        <taxon>Pseudomonadota</taxon>
        <taxon>Betaproteobacteria</taxon>
        <taxon>Burkholderiales</taxon>
        <taxon>Comamonadaceae</taxon>
        <taxon>Comamonas</taxon>
    </lineage>
</organism>
<keyword evidence="2" id="KW-1133">Transmembrane helix</keyword>
<feature type="region of interest" description="Disordered" evidence="1">
    <location>
        <begin position="141"/>
        <end position="184"/>
    </location>
</feature>
<proteinExistence type="predicted"/>
<dbReference type="PANTHER" id="PTHR30441">
    <property type="entry name" value="DUF748 DOMAIN-CONTAINING PROTEIN"/>
    <property type="match status" value="1"/>
</dbReference>
<protein>
    <submittedName>
        <fullName evidence="4">AsmA family protein</fullName>
    </submittedName>
</protein>
<dbReference type="RefSeq" id="WP_283488678.1">
    <property type="nucleotide sequence ID" value="NZ_CP125947.1"/>
</dbReference>
<reference evidence="4 5" key="1">
    <citation type="submission" date="2023-05" db="EMBL/GenBank/DDBJ databases">
        <authorList>
            <person name="Yin Y."/>
            <person name="Lu Z."/>
        </authorList>
    </citation>
    <scope>NUCLEOTIDE SEQUENCE [LARGE SCALE GENOMIC DNA]</scope>
    <source>
        <strain evidence="4 5">ZM22</strain>
    </source>
</reference>
<keyword evidence="2" id="KW-0812">Transmembrane</keyword>
<gene>
    <name evidence="4" type="ORF">QMY55_11285</name>
</gene>
<feature type="domain" description="AsmA" evidence="3">
    <location>
        <begin position="35"/>
        <end position="111"/>
    </location>
</feature>
<dbReference type="InterPro" id="IPR007844">
    <property type="entry name" value="AsmA"/>
</dbReference>
<sequence>MVDTAAPVRAPNPPPAFSTPRQRWLRWLLIAIGAWLAMLLVVVALIAFMDWNRLKPWINETVSNATGRDFAINGDLQVSWTWPQPLDTGWQHWIPGVVIEANDLSLSQPSGWSIEEAPGKGSAEHPALPAVPKELNTGRLPRHAAGKSKAAAAGSGNQEKEAEDSDDAIADAPSQPPPRTAGTMVTAARATASLRLWPLLARHVQLDSLQLQGPDIVLARSQSGDNNWSFKTPNNAGPRWSFDIGQLRISDGVLGWSDGIRNMAVRARVDSLRRPVSKDQPHGSRYGIRFGLSGYIHQGKTQAQIQAQGLAGPALDLRQDKLHFPLRISAKAGQLQAFAEGFLDNPKTLDGLDFQVHLRGKSMADLFGLTGLLLPATPPFETSGHLIGSLQPGKATWDYEKFQGKVGESDLSGDLHYSSGQPRPKLSGQMRSQQLRLVDLGPVIGAAPSGSEAAPKPVNGKVLPQIQFETVNWDKMDLDLRYDSGHIIRPQALPLQNLSLHALMDNGRLTLSPLKFGFAQGALNFDAAIDSHAKPVAAQIKGQVQALKLSALFPKVEQMQKSLGRLDGAVSLKGQGQSLAQWLGTGNGSVRLFVRDGTFSSRLLDMAGLNVGSIIVSKLFGIDKEVQLRCAVADFNVEKGLARPRMAKLATTEAIVQATGQINLTQEQLDLRIVPESLKWKFFSLRTPLYVRGSFAKPDVGLEPGPLFARAGAAVAAAALAPVALALVPLTVPAADDDVNCQQLLAQIHAK</sequence>
<dbReference type="InterPro" id="IPR052894">
    <property type="entry name" value="AsmA-related"/>
</dbReference>
<feature type="transmembrane region" description="Helical" evidence="2">
    <location>
        <begin position="24"/>
        <end position="48"/>
    </location>
</feature>
<dbReference type="PANTHER" id="PTHR30441:SF9">
    <property type="entry name" value="ASMA FAMILY PROTEIN YHJG"/>
    <property type="match status" value="1"/>
</dbReference>